<keyword evidence="2" id="KW-1185">Reference proteome</keyword>
<proteinExistence type="predicted"/>
<evidence type="ECO:0000313" key="1">
    <source>
        <dbReference type="EMBL" id="KAF7505965.1"/>
    </source>
</evidence>
<dbReference type="EMBL" id="JAACFV010000097">
    <property type="protein sequence ID" value="KAF7505965.1"/>
    <property type="molecule type" value="Genomic_DNA"/>
</dbReference>
<dbReference type="PANTHER" id="PTHR36459">
    <property type="entry name" value="ORF"/>
    <property type="match status" value="1"/>
</dbReference>
<dbReference type="PANTHER" id="PTHR36459:SF1">
    <property type="entry name" value="FATTY ACID DESATURASE DOMAIN-CONTAINING PROTEIN-RELATED"/>
    <property type="match status" value="1"/>
</dbReference>
<dbReference type="Proteomes" id="UP000606974">
    <property type="component" value="Unassembled WGS sequence"/>
</dbReference>
<reference evidence="1" key="1">
    <citation type="submission" date="2020-02" db="EMBL/GenBank/DDBJ databases">
        <authorList>
            <person name="Palmer J.M."/>
        </authorList>
    </citation>
    <scope>NUCLEOTIDE SEQUENCE</scope>
    <source>
        <strain evidence="1">EPUS1.4</strain>
        <tissue evidence="1">Thallus</tissue>
    </source>
</reference>
<name>A0A8H7AB89_9EURO</name>
<sequence length="243" mass="27819">MSQLDFHSGCVSPSSSYLTFGRWSARSQYQLHYLSQAYLSRVTFWFPDSLLAFQQFLLLKSNEDISYELKFAVEDLLPLQATLGRQHLVLKNLNRDVEFKAFAKEVVLPSMTTKMSTDLKDISAAFRNPSFNRISWGLKALSGSSTNVSFLTHTQPYLRLHYQVPFAATSSLLRVVDLSLHRVELLIARYHFRATLLVLVIPLIQMRLRLVIDNWGQHAPVDEKEPTSDVRSSMTLIDVPVRL</sequence>
<protein>
    <submittedName>
        <fullName evidence="1">Uncharacterized protein</fullName>
    </submittedName>
</protein>
<dbReference type="AlphaFoldDB" id="A0A8H7AB89"/>
<comment type="caution">
    <text evidence="1">The sequence shown here is derived from an EMBL/GenBank/DDBJ whole genome shotgun (WGS) entry which is preliminary data.</text>
</comment>
<evidence type="ECO:0000313" key="2">
    <source>
        <dbReference type="Proteomes" id="UP000606974"/>
    </source>
</evidence>
<gene>
    <name evidence="1" type="ORF">GJ744_012407</name>
</gene>
<organism evidence="1 2">
    <name type="scientific">Endocarpon pusillum</name>
    <dbReference type="NCBI Taxonomy" id="364733"/>
    <lineage>
        <taxon>Eukaryota</taxon>
        <taxon>Fungi</taxon>
        <taxon>Dikarya</taxon>
        <taxon>Ascomycota</taxon>
        <taxon>Pezizomycotina</taxon>
        <taxon>Eurotiomycetes</taxon>
        <taxon>Chaetothyriomycetidae</taxon>
        <taxon>Verrucariales</taxon>
        <taxon>Verrucariaceae</taxon>
        <taxon>Endocarpon</taxon>
    </lineage>
</organism>
<accession>A0A8H7AB89</accession>